<evidence type="ECO:0000313" key="8">
    <source>
        <dbReference type="EMBL" id="TCN24418.1"/>
    </source>
</evidence>
<evidence type="ECO:0000256" key="1">
    <source>
        <dbReference type="ARBA" id="ARBA00001933"/>
    </source>
</evidence>
<sequence>MIYFDNSATTKPYTEVLDAFVKVSSDYYGNPSSLHQAGGQAEKLLSQARSQTAKLLGVKSSEIVFTSGGTEGNNLAIKGTALAHKGRGKHIITTTIEHASVHNAVKQLEESGFEVTYVPVNAAGQVSSADIKKAIRKDTILVSVIHINNEVGSVQPIWEIGQMLQGFPKILFHVDHVQGAGKLPLDLYDCGIDLCTISGHKFHGLKGTGALFIREGVNISPLLSGGDQEGRKRGGTENVAGMVAMAKALRMSLDLQDKKSAHLKQILGTIRAGLEILPEVTIHTPVHSAAPHILNFSIEGLKAEVFVHALEQKGIYVSTTSACSSKRHAPSKTLLAMGVPARLAESAIRVSLSYDNRLEEAEILLKAVSDTAIQLGEVIK</sequence>
<dbReference type="InterPro" id="IPR015422">
    <property type="entry name" value="PyrdxlP-dep_Trfase_small"/>
</dbReference>
<dbReference type="EMBL" id="SLVV01000007">
    <property type="protein sequence ID" value="TCN24418.1"/>
    <property type="molecule type" value="Genomic_DNA"/>
</dbReference>
<dbReference type="AlphaFoldDB" id="A0A4R2BBX4"/>
<organism evidence="8 9">
    <name type="scientific">Mesobacillus foraminis</name>
    <dbReference type="NCBI Taxonomy" id="279826"/>
    <lineage>
        <taxon>Bacteria</taxon>
        <taxon>Bacillati</taxon>
        <taxon>Bacillota</taxon>
        <taxon>Bacilli</taxon>
        <taxon>Bacillales</taxon>
        <taxon>Bacillaceae</taxon>
        <taxon>Mesobacillus</taxon>
    </lineage>
</organism>
<dbReference type="Gene3D" id="3.40.640.10">
    <property type="entry name" value="Type I PLP-dependent aspartate aminotransferase-like (Major domain)"/>
    <property type="match status" value="1"/>
</dbReference>
<keyword evidence="6" id="KW-0411">Iron-sulfur</keyword>
<dbReference type="PANTHER" id="PTHR11601">
    <property type="entry name" value="CYSTEINE DESULFURYLASE FAMILY MEMBER"/>
    <property type="match status" value="1"/>
</dbReference>
<accession>A0A4R2BBX4</accession>
<evidence type="ECO:0000313" key="9">
    <source>
        <dbReference type="Proteomes" id="UP000295689"/>
    </source>
</evidence>
<dbReference type="InterPro" id="IPR016454">
    <property type="entry name" value="Cysteine_dSase"/>
</dbReference>
<dbReference type="SUPFAM" id="SSF53383">
    <property type="entry name" value="PLP-dependent transferases"/>
    <property type="match status" value="1"/>
</dbReference>
<evidence type="ECO:0000256" key="5">
    <source>
        <dbReference type="ARBA" id="ARBA00023004"/>
    </source>
</evidence>
<proteinExistence type="inferred from homology"/>
<dbReference type="RefSeq" id="WP_132007155.1">
    <property type="nucleotide sequence ID" value="NZ_JABUHM010000005.1"/>
</dbReference>
<evidence type="ECO:0000259" key="7">
    <source>
        <dbReference type="Pfam" id="PF00266"/>
    </source>
</evidence>
<name>A0A4R2BBX4_9BACI</name>
<keyword evidence="5" id="KW-0408">Iron</keyword>
<keyword evidence="4" id="KW-0663">Pyridoxal phosphate</keyword>
<comment type="cofactor">
    <cofactor evidence="1">
        <name>pyridoxal 5'-phosphate</name>
        <dbReference type="ChEBI" id="CHEBI:597326"/>
    </cofactor>
</comment>
<evidence type="ECO:0000256" key="2">
    <source>
        <dbReference type="ARBA" id="ARBA00006490"/>
    </source>
</evidence>
<dbReference type="GO" id="GO:0031071">
    <property type="term" value="F:cysteine desulfurase activity"/>
    <property type="evidence" value="ECO:0007669"/>
    <property type="project" value="UniProtKB-ARBA"/>
</dbReference>
<comment type="caution">
    <text evidence="8">The sequence shown here is derived from an EMBL/GenBank/DDBJ whole genome shotgun (WGS) entry which is preliminary data.</text>
</comment>
<evidence type="ECO:0000256" key="3">
    <source>
        <dbReference type="ARBA" id="ARBA00022723"/>
    </source>
</evidence>
<dbReference type="InterPro" id="IPR000192">
    <property type="entry name" value="Aminotrans_V_dom"/>
</dbReference>
<dbReference type="Gene3D" id="1.10.260.50">
    <property type="match status" value="1"/>
</dbReference>
<comment type="similarity">
    <text evidence="2">Belongs to the class-V pyridoxal-phosphate-dependent aminotransferase family. NifS/IscS subfamily.</text>
</comment>
<reference evidence="8 9" key="1">
    <citation type="journal article" date="2015" name="Stand. Genomic Sci.">
        <title>Genomic Encyclopedia of Bacterial and Archaeal Type Strains, Phase III: the genomes of soil and plant-associated and newly described type strains.</title>
        <authorList>
            <person name="Whitman W.B."/>
            <person name="Woyke T."/>
            <person name="Klenk H.P."/>
            <person name="Zhou Y."/>
            <person name="Lilburn T.G."/>
            <person name="Beck B.J."/>
            <person name="De Vos P."/>
            <person name="Vandamme P."/>
            <person name="Eisen J.A."/>
            <person name="Garrity G."/>
            <person name="Hugenholtz P."/>
            <person name="Kyrpides N.C."/>
        </authorList>
    </citation>
    <scope>NUCLEOTIDE SEQUENCE [LARGE SCALE GENOMIC DNA]</scope>
    <source>
        <strain evidence="8 9">CV53</strain>
    </source>
</reference>
<dbReference type="InterPro" id="IPR015424">
    <property type="entry name" value="PyrdxlP-dep_Trfase"/>
</dbReference>
<dbReference type="InterPro" id="IPR015421">
    <property type="entry name" value="PyrdxlP-dep_Trfase_major"/>
</dbReference>
<feature type="domain" description="Aminotransferase class V" evidence="7">
    <location>
        <begin position="2"/>
        <end position="364"/>
    </location>
</feature>
<gene>
    <name evidence="8" type="ORF">EV146_107113</name>
</gene>
<keyword evidence="9" id="KW-1185">Reference proteome</keyword>
<dbReference type="Pfam" id="PF00266">
    <property type="entry name" value="Aminotran_5"/>
    <property type="match status" value="1"/>
</dbReference>
<evidence type="ECO:0000256" key="4">
    <source>
        <dbReference type="ARBA" id="ARBA00022898"/>
    </source>
</evidence>
<dbReference type="Proteomes" id="UP000295689">
    <property type="component" value="Unassembled WGS sequence"/>
</dbReference>
<dbReference type="GO" id="GO:0051536">
    <property type="term" value="F:iron-sulfur cluster binding"/>
    <property type="evidence" value="ECO:0007669"/>
    <property type="project" value="UniProtKB-KW"/>
</dbReference>
<dbReference type="FunFam" id="3.40.640.10:FF:000084">
    <property type="entry name" value="IscS-like cysteine desulfurase"/>
    <property type="match status" value="1"/>
</dbReference>
<dbReference type="Gene3D" id="3.90.1150.10">
    <property type="entry name" value="Aspartate Aminotransferase, domain 1"/>
    <property type="match status" value="1"/>
</dbReference>
<keyword evidence="3" id="KW-0479">Metal-binding</keyword>
<dbReference type="GO" id="GO:0046872">
    <property type="term" value="F:metal ion binding"/>
    <property type="evidence" value="ECO:0007669"/>
    <property type="project" value="UniProtKB-KW"/>
</dbReference>
<dbReference type="PIRSF" id="PIRSF005572">
    <property type="entry name" value="NifS"/>
    <property type="match status" value="1"/>
</dbReference>
<dbReference type="NCBIfam" id="NF002806">
    <property type="entry name" value="PRK02948.1"/>
    <property type="match status" value="1"/>
</dbReference>
<evidence type="ECO:0000256" key="6">
    <source>
        <dbReference type="ARBA" id="ARBA00023014"/>
    </source>
</evidence>
<protein>
    <submittedName>
        <fullName evidence="8">Cysteine desulfurase</fullName>
    </submittedName>
</protein>
<dbReference type="PANTHER" id="PTHR11601:SF50">
    <property type="entry name" value="CYSTEINE DESULFURASE ISCS 2-RELATED"/>
    <property type="match status" value="1"/>
</dbReference>